<dbReference type="SUPFAM" id="SSF47413">
    <property type="entry name" value="lambda repressor-like DNA-binding domains"/>
    <property type="match status" value="1"/>
</dbReference>
<dbReference type="GO" id="GO:0003700">
    <property type="term" value="F:DNA-binding transcription factor activity"/>
    <property type="evidence" value="ECO:0007669"/>
    <property type="project" value="TreeGrafter"/>
</dbReference>
<dbReference type="PROSITE" id="PS50932">
    <property type="entry name" value="HTH_LACI_2"/>
    <property type="match status" value="1"/>
</dbReference>
<evidence type="ECO:0000313" key="6">
    <source>
        <dbReference type="Proteomes" id="UP000251281"/>
    </source>
</evidence>
<gene>
    <name evidence="5" type="ORF">C4N24_05805</name>
</gene>
<dbReference type="InterPro" id="IPR046335">
    <property type="entry name" value="LacI/GalR-like_sensor"/>
</dbReference>
<reference evidence="5 6" key="1">
    <citation type="submission" date="2018-02" db="EMBL/GenBank/DDBJ databases">
        <title>Complete genome sequencing of Faecalibacterium prausnitzii strains isolated from the human gut.</title>
        <authorList>
            <person name="Fitzgerald B.C."/>
            <person name="Shkoporov A.N."/>
            <person name="Ross P.R."/>
            <person name="Hill C."/>
        </authorList>
    </citation>
    <scope>NUCLEOTIDE SEQUENCE [LARGE SCALE GENOMIC DNA]</scope>
    <source>
        <strain evidence="5 6">APC923/51-1</strain>
    </source>
</reference>
<evidence type="ECO:0000256" key="3">
    <source>
        <dbReference type="ARBA" id="ARBA00023163"/>
    </source>
</evidence>
<dbReference type="Proteomes" id="UP000251281">
    <property type="component" value="Unassembled WGS sequence"/>
</dbReference>
<dbReference type="Pfam" id="PF00356">
    <property type="entry name" value="LacI"/>
    <property type="match status" value="1"/>
</dbReference>
<dbReference type="EMBL" id="PRLD01000004">
    <property type="protein sequence ID" value="RAW58496.1"/>
    <property type="molecule type" value="Genomic_DNA"/>
</dbReference>
<dbReference type="Gene3D" id="1.10.260.40">
    <property type="entry name" value="lambda repressor-like DNA-binding domains"/>
    <property type="match status" value="1"/>
</dbReference>
<dbReference type="CDD" id="cd06294">
    <property type="entry name" value="PBP1_MalR-like"/>
    <property type="match status" value="1"/>
</dbReference>
<keyword evidence="3" id="KW-0804">Transcription</keyword>
<keyword evidence="1" id="KW-0805">Transcription regulation</keyword>
<dbReference type="Gene3D" id="3.40.50.2300">
    <property type="match status" value="2"/>
</dbReference>
<comment type="caution">
    <text evidence="5">The sequence shown here is derived from an EMBL/GenBank/DDBJ whole genome shotgun (WGS) entry which is preliminary data.</text>
</comment>
<dbReference type="SUPFAM" id="SSF53822">
    <property type="entry name" value="Periplasmic binding protein-like I"/>
    <property type="match status" value="1"/>
</dbReference>
<sequence length="347" mass="38274">MAVTIKDVAAAAGVSPSTVSRTCKDSPSISRETKERVRRIMAQLGYEPNFETEPVEAFSKTIGIILPSSQRDVYENAFHLEIIRGIGQFCNLRRYVNTVITGQDDAEVLDAIQSMVANAQADGFILLYSKKDCPVAAYLRNEGLLHVIVGKAAQSANQTIYIDNDNALAGEEATDYLYEMGHRRIAYFGVNNAMLFSAERKRGYQMSLLKHGIIPREEDCVEVNTLNDAYEGALKTLLTAPDHPTAMLVSDDILAVVLEQFCGKLGLRVPKDLSIVSFNNSLFSRITSPQLTTVDVNPYQLGMEAASQTINHIENPNLLATKIIVPHKLIPRESCCPPPEVYSNSTF</sequence>
<proteinExistence type="predicted"/>
<evidence type="ECO:0000256" key="1">
    <source>
        <dbReference type="ARBA" id="ARBA00023015"/>
    </source>
</evidence>
<dbReference type="GO" id="GO:0000976">
    <property type="term" value="F:transcription cis-regulatory region binding"/>
    <property type="evidence" value="ECO:0007669"/>
    <property type="project" value="TreeGrafter"/>
</dbReference>
<dbReference type="RefSeq" id="WP_112090675.1">
    <property type="nucleotide sequence ID" value="NZ_PRLD01000004.1"/>
</dbReference>
<organism evidence="5 6">
    <name type="scientific">Faecalibacterium prausnitzii</name>
    <dbReference type="NCBI Taxonomy" id="853"/>
    <lineage>
        <taxon>Bacteria</taxon>
        <taxon>Bacillati</taxon>
        <taxon>Bacillota</taxon>
        <taxon>Clostridia</taxon>
        <taxon>Eubacteriales</taxon>
        <taxon>Oscillospiraceae</taxon>
        <taxon>Faecalibacterium</taxon>
    </lineage>
</organism>
<feature type="domain" description="HTH lacI-type" evidence="4">
    <location>
        <begin position="3"/>
        <end position="49"/>
    </location>
</feature>
<dbReference type="InterPro" id="IPR000843">
    <property type="entry name" value="HTH_LacI"/>
</dbReference>
<name>A0A329UBP1_9FIRM</name>
<dbReference type="Pfam" id="PF13377">
    <property type="entry name" value="Peripla_BP_3"/>
    <property type="match status" value="1"/>
</dbReference>
<dbReference type="InterPro" id="IPR028082">
    <property type="entry name" value="Peripla_BP_I"/>
</dbReference>
<dbReference type="InterPro" id="IPR010982">
    <property type="entry name" value="Lambda_DNA-bd_dom_sf"/>
</dbReference>
<evidence type="ECO:0000313" key="5">
    <source>
        <dbReference type="EMBL" id="RAW58496.1"/>
    </source>
</evidence>
<dbReference type="PANTHER" id="PTHR30146:SF109">
    <property type="entry name" value="HTH-TYPE TRANSCRIPTIONAL REGULATOR GALS"/>
    <property type="match status" value="1"/>
</dbReference>
<dbReference type="CDD" id="cd01392">
    <property type="entry name" value="HTH_LacI"/>
    <property type="match status" value="1"/>
</dbReference>
<evidence type="ECO:0000256" key="2">
    <source>
        <dbReference type="ARBA" id="ARBA00023125"/>
    </source>
</evidence>
<evidence type="ECO:0000259" key="4">
    <source>
        <dbReference type="PROSITE" id="PS50932"/>
    </source>
</evidence>
<accession>A0A329UBP1</accession>
<dbReference type="AlphaFoldDB" id="A0A329UBP1"/>
<protein>
    <submittedName>
        <fullName evidence="5">LacI family transcriptional regulator</fullName>
    </submittedName>
</protein>
<keyword evidence="2" id="KW-0238">DNA-binding</keyword>
<dbReference type="SMART" id="SM00354">
    <property type="entry name" value="HTH_LACI"/>
    <property type="match status" value="1"/>
</dbReference>
<dbReference type="PANTHER" id="PTHR30146">
    <property type="entry name" value="LACI-RELATED TRANSCRIPTIONAL REPRESSOR"/>
    <property type="match status" value="1"/>
</dbReference>